<dbReference type="PANTHER" id="PTHR43811">
    <property type="entry name" value="FKBP-TYPE PEPTIDYL-PROLYL CIS-TRANS ISOMERASE FKPA"/>
    <property type="match status" value="1"/>
</dbReference>
<proteinExistence type="inferred from homology"/>
<dbReference type="SUPFAM" id="SSF54534">
    <property type="entry name" value="FKBP-like"/>
    <property type="match status" value="2"/>
</dbReference>
<dbReference type="RefSeq" id="WP_285606257.1">
    <property type="nucleotide sequence ID" value="NZ_BSDC01000001.1"/>
</dbReference>
<keyword evidence="4 5" id="KW-0413">Isomerase</keyword>
<evidence type="ECO:0000256" key="2">
    <source>
        <dbReference type="ARBA" id="ARBA00006577"/>
    </source>
</evidence>
<comment type="similarity">
    <text evidence="2 6">Belongs to the FKBP-type PPIase family.</text>
</comment>
<dbReference type="InterPro" id="IPR001179">
    <property type="entry name" value="PPIase_FKBP_dom"/>
</dbReference>
<dbReference type="InterPro" id="IPR046357">
    <property type="entry name" value="PPIase_dom_sf"/>
</dbReference>
<dbReference type="Pfam" id="PF00254">
    <property type="entry name" value="FKBP_C"/>
    <property type="match status" value="2"/>
</dbReference>
<evidence type="ECO:0000259" key="8">
    <source>
        <dbReference type="PROSITE" id="PS50059"/>
    </source>
</evidence>
<keyword evidence="7" id="KW-0732">Signal</keyword>
<dbReference type="PANTHER" id="PTHR43811:SF19">
    <property type="entry name" value="39 KDA FK506-BINDING NUCLEAR PROTEIN"/>
    <property type="match status" value="1"/>
</dbReference>
<feature type="domain" description="PPIase FKBP-type" evidence="8">
    <location>
        <begin position="176"/>
        <end position="258"/>
    </location>
</feature>
<comment type="caution">
    <text evidence="9">The sequence shown here is derived from an EMBL/GenBank/DDBJ whole genome shotgun (WGS) entry which is preliminary data.</text>
</comment>
<evidence type="ECO:0000256" key="7">
    <source>
        <dbReference type="SAM" id="SignalP"/>
    </source>
</evidence>
<feature type="domain" description="PPIase FKBP-type" evidence="8">
    <location>
        <begin position="53"/>
        <end position="135"/>
    </location>
</feature>
<keyword evidence="10" id="KW-1185">Reference proteome</keyword>
<protein>
    <recommendedName>
        <fullName evidence="6">Peptidyl-prolyl cis-trans isomerase</fullName>
        <ecNumber evidence="6">5.2.1.8</ecNumber>
    </recommendedName>
</protein>
<organism evidence="9 10">
    <name type="scientific">Geothrix edaphica</name>
    <dbReference type="NCBI Taxonomy" id="2927976"/>
    <lineage>
        <taxon>Bacteria</taxon>
        <taxon>Pseudomonadati</taxon>
        <taxon>Acidobacteriota</taxon>
        <taxon>Holophagae</taxon>
        <taxon>Holophagales</taxon>
        <taxon>Holophagaceae</taxon>
        <taxon>Geothrix</taxon>
    </lineage>
</organism>
<evidence type="ECO:0000256" key="3">
    <source>
        <dbReference type="ARBA" id="ARBA00023110"/>
    </source>
</evidence>
<gene>
    <name evidence="9" type="ORF">GETHED_05400</name>
</gene>
<dbReference type="PROSITE" id="PS50059">
    <property type="entry name" value="FKBP_PPIASE"/>
    <property type="match status" value="2"/>
</dbReference>
<evidence type="ECO:0000313" key="10">
    <source>
        <dbReference type="Proteomes" id="UP001165044"/>
    </source>
</evidence>
<accession>A0ABQ5PVT7</accession>
<comment type="catalytic activity">
    <reaction evidence="1 5 6">
        <text>[protein]-peptidylproline (omega=180) = [protein]-peptidylproline (omega=0)</text>
        <dbReference type="Rhea" id="RHEA:16237"/>
        <dbReference type="Rhea" id="RHEA-COMP:10747"/>
        <dbReference type="Rhea" id="RHEA-COMP:10748"/>
        <dbReference type="ChEBI" id="CHEBI:83833"/>
        <dbReference type="ChEBI" id="CHEBI:83834"/>
        <dbReference type="EC" id="5.2.1.8"/>
    </reaction>
</comment>
<evidence type="ECO:0000256" key="4">
    <source>
        <dbReference type="ARBA" id="ARBA00023235"/>
    </source>
</evidence>
<dbReference type="Proteomes" id="UP001165044">
    <property type="component" value="Unassembled WGS sequence"/>
</dbReference>
<dbReference type="EMBL" id="BSDC01000001">
    <property type="protein sequence ID" value="GLH66176.1"/>
    <property type="molecule type" value="Genomic_DNA"/>
</dbReference>
<feature type="chain" id="PRO_5046614039" description="Peptidyl-prolyl cis-trans isomerase" evidence="7">
    <location>
        <begin position="24"/>
        <end position="259"/>
    </location>
</feature>
<evidence type="ECO:0000256" key="6">
    <source>
        <dbReference type="RuleBase" id="RU003915"/>
    </source>
</evidence>
<reference evidence="9" key="1">
    <citation type="journal article" date="2023" name="Antonie Van Leeuwenhoek">
        <title>Mesoterricola silvestris gen. nov., sp. nov., Mesoterricola sediminis sp. nov., Geothrix oryzae sp. nov., Geothrix edaphica sp. nov., Geothrix rubra sp. nov., and Geothrix limicola sp. nov., six novel members of Acidobacteriota isolated from soils.</title>
        <authorList>
            <person name="Itoh H."/>
            <person name="Sugisawa Y."/>
            <person name="Mise K."/>
            <person name="Xu Z."/>
            <person name="Kuniyasu M."/>
            <person name="Ushijima N."/>
            <person name="Kawano K."/>
            <person name="Kobayashi E."/>
            <person name="Shiratori Y."/>
            <person name="Masuda Y."/>
            <person name="Senoo K."/>
        </authorList>
    </citation>
    <scope>NUCLEOTIDE SEQUENCE</scope>
    <source>
        <strain evidence="9">Red802</strain>
    </source>
</reference>
<feature type="signal peptide" evidence="7">
    <location>
        <begin position="1"/>
        <end position="23"/>
    </location>
</feature>
<evidence type="ECO:0000256" key="1">
    <source>
        <dbReference type="ARBA" id="ARBA00000971"/>
    </source>
</evidence>
<dbReference type="EC" id="5.2.1.8" evidence="6"/>
<evidence type="ECO:0000313" key="9">
    <source>
        <dbReference type="EMBL" id="GLH66176.1"/>
    </source>
</evidence>
<evidence type="ECO:0000256" key="5">
    <source>
        <dbReference type="PROSITE-ProRule" id="PRU00277"/>
    </source>
</evidence>
<name>A0ABQ5PVT7_9BACT</name>
<dbReference type="Gene3D" id="3.10.50.40">
    <property type="match status" value="2"/>
</dbReference>
<keyword evidence="3 5" id="KW-0697">Rotamase</keyword>
<sequence length="259" mass="27893">MRLRRLLCLPAALLLQGAPPDIAVPPAEAVRTPSGLAYRVIRPGQGGRRPTTGDFARVHFTGWGPDGAVFTNTRVQDEAPFVSLERLMPGMRESLLAMTVGEQRRVWIPEALAFAGAKGRPAGTVAMDLELLDVVPDPHQAPADVAAPPPDAAVLRSGLAFSVLKPGTGKVHPTRSSWVIVHYTGWTTDGRMFDSSLPKGNAVPLHLKGTIAGWIEGLQLMVEGERRRFWVPEKLAYQGASGMPRGMLVFDVELVGIGQ</sequence>